<evidence type="ECO:0000313" key="8">
    <source>
        <dbReference type="EMBL" id="AAA62989.1"/>
    </source>
</evidence>
<dbReference type="GO" id="GO:0005886">
    <property type="term" value="C:plasma membrane"/>
    <property type="evidence" value="ECO:0007669"/>
    <property type="project" value="UniProtKB-SubCell"/>
</dbReference>
<evidence type="ECO:0000256" key="3">
    <source>
        <dbReference type="ARBA" id="ARBA00022475"/>
    </source>
</evidence>
<feature type="transmembrane region" description="Helical" evidence="7">
    <location>
        <begin position="124"/>
        <end position="145"/>
    </location>
</feature>
<dbReference type="PANTHER" id="PTHR30425:SF1">
    <property type="entry name" value="PHOSPHATE TRANSPORT SYSTEM PERMEASE PROTEIN PSTC"/>
    <property type="match status" value="1"/>
</dbReference>
<evidence type="ECO:0000256" key="1">
    <source>
        <dbReference type="ARBA" id="ARBA00004651"/>
    </source>
</evidence>
<feature type="transmembrane region" description="Helical" evidence="7">
    <location>
        <begin position="89"/>
        <end position="112"/>
    </location>
</feature>
<accession>Q50044</accession>
<comment type="subcellular location">
    <subcellularLocation>
        <location evidence="1">Cell membrane</location>
        <topology evidence="1">Multi-pass membrane protein</topology>
    </subcellularLocation>
</comment>
<keyword evidence="6 7" id="KW-0472">Membrane</keyword>
<evidence type="ECO:0000256" key="5">
    <source>
        <dbReference type="ARBA" id="ARBA00022989"/>
    </source>
</evidence>
<sequence length="163" mass="17551">MVSMPLSKLPIALISSWAAAELGRPEISQAVVEGSGVRIVVIAVVGALLLCRAIPALRRDKENFFSYSGTWVIADISVMNFGIFDLLQVTVLVSLFALILVMSTASGVALFITQYAPRRVVGAVAYSVDLLAVVPSIICGVWGWYVLAPQLCPITTWLDRTLV</sequence>
<keyword evidence="5 7" id="KW-1133">Transmembrane helix</keyword>
<dbReference type="SUPFAM" id="SSF161098">
    <property type="entry name" value="MetI-like"/>
    <property type="match status" value="1"/>
</dbReference>
<keyword evidence="2" id="KW-0813">Transport</keyword>
<feature type="transmembrane region" description="Helical" evidence="7">
    <location>
        <begin position="35"/>
        <end position="57"/>
    </location>
</feature>
<protein>
    <submittedName>
        <fullName evidence="8">PhoW</fullName>
    </submittedName>
</protein>
<organism evidence="8">
    <name type="scientific">Mycobacterium leprae</name>
    <dbReference type="NCBI Taxonomy" id="1769"/>
    <lineage>
        <taxon>Bacteria</taxon>
        <taxon>Bacillati</taxon>
        <taxon>Actinomycetota</taxon>
        <taxon>Actinomycetes</taxon>
        <taxon>Mycobacteriales</taxon>
        <taxon>Mycobacteriaceae</taxon>
        <taxon>Mycobacterium</taxon>
    </lineage>
</organism>
<reference evidence="8" key="2">
    <citation type="submission" date="1995-04" db="EMBL/GenBank/DDBJ databases">
        <authorList>
            <person name="Smith D.R."/>
        </authorList>
    </citation>
    <scope>NUCLEOTIDE SEQUENCE</scope>
</reference>
<evidence type="ECO:0000256" key="7">
    <source>
        <dbReference type="SAM" id="Phobius"/>
    </source>
</evidence>
<evidence type="ECO:0000256" key="4">
    <source>
        <dbReference type="ARBA" id="ARBA00022692"/>
    </source>
</evidence>
<evidence type="ECO:0000256" key="2">
    <source>
        <dbReference type="ARBA" id="ARBA00022448"/>
    </source>
</evidence>
<dbReference type="InterPro" id="IPR051124">
    <property type="entry name" value="Phosphate_Transport_Permease"/>
</dbReference>
<feature type="transmembrane region" description="Helical" evidence="7">
    <location>
        <begin position="64"/>
        <end position="83"/>
    </location>
</feature>
<dbReference type="PANTHER" id="PTHR30425">
    <property type="entry name" value="PHOSPHATE TRANSPORT SYSTEM PERMEASE PROTEIN PST"/>
    <property type="match status" value="1"/>
</dbReference>
<keyword evidence="3" id="KW-1003">Cell membrane</keyword>
<dbReference type="InterPro" id="IPR035906">
    <property type="entry name" value="MetI-like_sf"/>
</dbReference>
<proteinExistence type="predicted"/>
<keyword evidence="4 7" id="KW-0812">Transmembrane</keyword>
<name>Q50044_MYCLR</name>
<dbReference type="EMBL" id="U15182">
    <property type="protein sequence ID" value="AAA62989.1"/>
    <property type="molecule type" value="Genomic_DNA"/>
</dbReference>
<evidence type="ECO:0000256" key="6">
    <source>
        <dbReference type="ARBA" id="ARBA00023136"/>
    </source>
</evidence>
<dbReference type="AlphaFoldDB" id="Q50044"/>
<reference evidence="8" key="1">
    <citation type="submission" date="1994-09" db="EMBL/GenBank/DDBJ databases">
        <authorList>
            <person name="Robison K."/>
        </authorList>
    </citation>
    <scope>NUCLEOTIDE SEQUENCE</scope>
</reference>